<proteinExistence type="inferred from homology"/>
<sequence>MALLQRVTQVMQEVAPLSLADHSWDNAGVLLESPAPNRSNALMLTVDLTPEVMEECLEKNIEVIIAYHPPLFRPVKRLTLQDQKQRIILQAASAGMSIYAPHTSLDAVDGGINDWLASLVAGDGAYTAIPIQPTSSYAPNAKEATETTGMGRLVRLKDEVEFVSLVESLKKQLGLATVRVALPHAWTPSRKVSSVALCAGSGSGVFRLLDLPAHVLLSGEMGHHDVLTATAAGQAVILCEHTNTERGFLRAVLQPMLRAKLAGTTVLVSEKDRDPLVAW</sequence>
<feature type="binding site" evidence="2">
    <location>
        <position position="245"/>
    </location>
    <ligand>
        <name>a divalent metal cation</name>
        <dbReference type="ChEBI" id="CHEBI:60240"/>
        <label>1</label>
    </ligand>
</feature>
<dbReference type="NCBIfam" id="TIGR00486">
    <property type="entry name" value="YbgI_SA1388"/>
    <property type="match status" value="1"/>
</dbReference>
<gene>
    <name evidence="3" type="ORF">LSCM4_05945</name>
</gene>
<dbReference type="RefSeq" id="XP_067065049.1">
    <property type="nucleotide sequence ID" value="XM_067207875.1"/>
</dbReference>
<dbReference type="KEGG" id="loi:92361809"/>
<keyword evidence="4" id="KW-1185">Reference proteome</keyword>
<dbReference type="SMR" id="A0A836HFN0"/>
<evidence type="ECO:0008006" key="5">
    <source>
        <dbReference type="Google" id="ProtNLM"/>
    </source>
</evidence>
<organism evidence="3 4">
    <name type="scientific">Leishmania orientalis</name>
    <dbReference type="NCBI Taxonomy" id="2249476"/>
    <lineage>
        <taxon>Eukaryota</taxon>
        <taxon>Discoba</taxon>
        <taxon>Euglenozoa</taxon>
        <taxon>Kinetoplastea</taxon>
        <taxon>Metakinetoplastina</taxon>
        <taxon>Trypanosomatida</taxon>
        <taxon>Trypanosomatidae</taxon>
        <taxon>Leishmaniinae</taxon>
        <taxon>Leishmania</taxon>
    </lineage>
</organism>
<dbReference type="EMBL" id="JAFHLR010000011">
    <property type="protein sequence ID" value="KAG5485312.1"/>
    <property type="molecule type" value="Genomic_DNA"/>
</dbReference>
<comment type="similarity">
    <text evidence="1">Belongs to the GTP cyclohydrolase I type 2/NIF3 family.</text>
</comment>
<dbReference type="GeneID" id="92361809"/>
<dbReference type="InterPro" id="IPR036069">
    <property type="entry name" value="DUF34/NIF3_sf"/>
</dbReference>
<dbReference type="GO" id="GO:0005739">
    <property type="term" value="C:mitochondrion"/>
    <property type="evidence" value="ECO:0007669"/>
    <property type="project" value="TreeGrafter"/>
</dbReference>
<reference evidence="4" key="1">
    <citation type="journal article" date="2021" name="Microbiol. Resour. Announc.">
        <title>LGAAP: Leishmaniinae Genome Assembly and Annotation Pipeline.</title>
        <authorList>
            <person name="Almutairi H."/>
            <person name="Urbaniak M.D."/>
            <person name="Bates M.D."/>
            <person name="Jariyapan N."/>
            <person name="Kwakye-Nuako G."/>
            <person name="Thomaz-Soccol V."/>
            <person name="Al-Salem W.S."/>
            <person name="Dillon R.J."/>
            <person name="Bates P.A."/>
            <person name="Gatherer D."/>
        </authorList>
    </citation>
    <scope>NUCLEOTIDE SEQUENCE [LARGE SCALE GENOMIC DNA]</scope>
</reference>
<evidence type="ECO:0000256" key="2">
    <source>
        <dbReference type="PIRSR" id="PIRSR602678-1"/>
    </source>
</evidence>
<dbReference type="Proteomes" id="UP000674143">
    <property type="component" value="Unassembled WGS sequence"/>
</dbReference>
<dbReference type="GO" id="GO:0046872">
    <property type="term" value="F:metal ion binding"/>
    <property type="evidence" value="ECO:0007669"/>
    <property type="project" value="UniProtKB-KW"/>
</dbReference>
<evidence type="ECO:0000313" key="3">
    <source>
        <dbReference type="EMBL" id="KAG5485312.1"/>
    </source>
</evidence>
<evidence type="ECO:0000256" key="1">
    <source>
        <dbReference type="ARBA" id="ARBA00006964"/>
    </source>
</evidence>
<dbReference type="Pfam" id="PF01784">
    <property type="entry name" value="DUF34_NIF3"/>
    <property type="match status" value="1"/>
</dbReference>
<keyword evidence="2" id="KW-0479">Metal-binding</keyword>
<dbReference type="InterPro" id="IPR002678">
    <property type="entry name" value="DUF34/NIF3"/>
</dbReference>
<dbReference type="PANTHER" id="PTHR13799">
    <property type="entry name" value="NGG1 INTERACTING FACTOR 3"/>
    <property type="match status" value="1"/>
</dbReference>
<comment type="caution">
    <text evidence="3">The sequence shown here is derived from an EMBL/GenBank/DDBJ whole genome shotgun (WGS) entry which is preliminary data.</text>
</comment>
<dbReference type="Gene3D" id="3.40.1390.30">
    <property type="entry name" value="NIF3 (NGG1p interacting factor 3)-like"/>
    <property type="match status" value="1"/>
</dbReference>
<protein>
    <recommendedName>
        <fullName evidence="5">NGG1 interacting factor 3-like protein</fullName>
    </recommendedName>
</protein>
<dbReference type="AlphaFoldDB" id="A0A836HFN0"/>
<dbReference type="FunFam" id="3.40.1390.30:FF:000001">
    <property type="entry name" value="GTP cyclohydrolase 1 type 2"/>
    <property type="match status" value="1"/>
</dbReference>
<dbReference type="SUPFAM" id="SSF102705">
    <property type="entry name" value="NIF3 (NGG1p interacting factor 3)-like"/>
    <property type="match status" value="1"/>
</dbReference>
<accession>A0A836HFN0</accession>
<feature type="binding site" evidence="2">
    <location>
        <position position="241"/>
    </location>
    <ligand>
        <name>a divalent metal cation</name>
        <dbReference type="ChEBI" id="CHEBI:60240"/>
        <label>1</label>
    </ligand>
</feature>
<feature type="binding site" evidence="2">
    <location>
        <position position="68"/>
    </location>
    <ligand>
        <name>a divalent metal cation</name>
        <dbReference type="ChEBI" id="CHEBI:60240"/>
        <label>1</label>
    </ligand>
</feature>
<dbReference type="PANTHER" id="PTHR13799:SF13">
    <property type="entry name" value="NIF3-LIKE PROTEIN 1"/>
    <property type="match status" value="1"/>
</dbReference>
<evidence type="ECO:0000313" key="4">
    <source>
        <dbReference type="Proteomes" id="UP000674143"/>
    </source>
</evidence>
<feature type="binding site" evidence="2">
    <location>
        <position position="106"/>
    </location>
    <ligand>
        <name>a divalent metal cation</name>
        <dbReference type="ChEBI" id="CHEBI:60240"/>
        <label>1</label>
    </ligand>
</feature>
<name>A0A836HFN0_9TRYP</name>
<reference evidence="4" key="2">
    <citation type="journal article" date="2021" name="Sci. Data">
        <title>Chromosome-scale genome sequencing, assembly and annotation of six genomes from subfamily Leishmaniinae.</title>
        <authorList>
            <person name="Almutairi H."/>
            <person name="Urbaniak M.D."/>
            <person name="Bates M.D."/>
            <person name="Jariyapan N."/>
            <person name="Kwakye-Nuako G."/>
            <person name="Thomaz Soccol V."/>
            <person name="Al-Salem W.S."/>
            <person name="Dillon R.J."/>
            <person name="Bates P.A."/>
            <person name="Gatherer D."/>
        </authorList>
    </citation>
    <scope>NUCLEOTIDE SEQUENCE [LARGE SCALE GENOMIC DNA]</scope>
</reference>